<dbReference type="SUPFAM" id="SSF55271">
    <property type="entry name" value="DNA repair protein MutS, domain I"/>
    <property type="match status" value="1"/>
</dbReference>
<dbReference type="InterPro" id="IPR007696">
    <property type="entry name" value="DNA_mismatch_repair_MutS_core"/>
</dbReference>
<dbReference type="InterPro" id="IPR045076">
    <property type="entry name" value="MutS"/>
</dbReference>
<dbReference type="PANTHER" id="PTHR11361">
    <property type="entry name" value="DNA MISMATCH REPAIR PROTEIN MUTS FAMILY MEMBER"/>
    <property type="match status" value="1"/>
</dbReference>
<dbReference type="RefSeq" id="WP_206844174.1">
    <property type="nucleotide sequence ID" value="NZ_CP065956.1"/>
</dbReference>
<dbReference type="InterPro" id="IPR036678">
    <property type="entry name" value="MutS_con_dom_sf"/>
</dbReference>
<evidence type="ECO:0000256" key="3">
    <source>
        <dbReference type="ARBA" id="ARBA00022741"/>
    </source>
</evidence>
<feature type="binding site" evidence="9">
    <location>
        <begin position="621"/>
        <end position="628"/>
    </location>
    <ligand>
        <name>ATP</name>
        <dbReference type="ChEBI" id="CHEBI:30616"/>
    </ligand>
</feature>
<proteinExistence type="inferred from homology"/>
<dbReference type="CDD" id="cd03284">
    <property type="entry name" value="ABC_MutS1"/>
    <property type="match status" value="1"/>
</dbReference>
<evidence type="ECO:0000256" key="7">
    <source>
        <dbReference type="ARBA" id="ARBA00023204"/>
    </source>
</evidence>
<dbReference type="Pfam" id="PF05192">
    <property type="entry name" value="MutS_III"/>
    <property type="match status" value="1"/>
</dbReference>
<dbReference type="HAMAP" id="MF_00096">
    <property type="entry name" value="MutS"/>
    <property type="match status" value="1"/>
</dbReference>
<comment type="function">
    <text evidence="8 9">This protein is involved in the repair of mismatches in DNA. It is possible that it carries out the mismatch recognition step. This protein has a weak ATPase activity.</text>
</comment>
<accession>A0ABX7PSV5</accession>
<dbReference type="SUPFAM" id="SSF52540">
    <property type="entry name" value="P-loop containing nucleoside triphosphate hydrolases"/>
    <property type="match status" value="1"/>
</dbReference>
<dbReference type="EMBL" id="CP065956">
    <property type="protein sequence ID" value="QSR86059.1"/>
    <property type="molecule type" value="Genomic_DNA"/>
</dbReference>
<keyword evidence="7 9" id="KW-0234">DNA repair</keyword>
<dbReference type="Gene3D" id="3.40.1170.10">
    <property type="entry name" value="DNA repair protein MutS, domain I"/>
    <property type="match status" value="1"/>
</dbReference>
<dbReference type="Gene3D" id="3.30.420.110">
    <property type="entry name" value="MutS, connector domain"/>
    <property type="match status" value="1"/>
</dbReference>
<dbReference type="InterPro" id="IPR016151">
    <property type="entry name" value="DNA_mismatch_repair_MutS_N"/>
</dbReference>
<name>A0ABX7PSV5_9BACT</name>
<dbReference type="InterPro" id="IPR017261">
    <property type="entry name" value="DNA_mismatch_repair_MutS/MSH"/>
</dbReference>
<evidence type="ECO:0000256" key="9">
    <source>
        <dbReference type="HAMAP-Rule" id="MF_00096"/>
    </source>
</evidence>
<dbReference type="Pfam" id="PF00488">
    <property type="entry name" value="MutS_V"/>
    <property type="match status" value="1"/>
</dbReference>
<dbReference type="SUPFAM" id="SSF48334">
    <property type="entry name" value="DNA repair protein MutS, domain III"/>
    <property type="match status" value="1"/>
</dbReference>
<evidence type="ECO:0000256" key="1">
    <source>
        <dbReference type="ARBA" id="ARBA00006271"/>
    </source>
</evidence>
<dbReference type="Gene3D" id="1.10.1420.10">
    <property type="match status" value="2"/>
</dbReference>
<dbReference type="InterPro" id="IPR036187">
    <property type="entry name" value="DNA_mismatch_repair_MutS_sf"/>
</dbReference>
<dbReference type="InterPro" id="IPR007861">
    <property type="entry name" value="DNA_mismatch_repair_MutS_clamp"/>
</dbReference>
<evidence type="ECO:0000256" key="4">
    <source>
        <dbReference type="ARBA" id="ARBA00022763"/>
    </source>
</evidence>
<dbReference type="InterPro" id="IPR027417">
    <property type="entry name" value="P-loop_NTPase"/>
</dbReference>
<evidence type="ECO:0000256" key="11">
    <source>
        <dbReference type="SAM" id="MobiDB-lite"/>
    </source>
</evidence>
<evidence type="ECO:0000256" key="6">
    <source>
        <dbReference type="ARBA" id="ARBA00023125"/>
    </source>
</evidence>
<keyword evidence="14" id="KW-1185">Reference proteome</keyword>
<evidence type="ECO:0000313" key="13">
    <source>
        <dbReference type="EMBL" id="QSR86059.1"/>
    </source>
</evidence>
<feature type="domain" description="DNA mismatch repair proteins mutS family" evidence="12">
    <location>
        <begin position="695"/>
        <end position="711"/>
    </location>
</feature>
<keyword evidence="3 9" id="KW-0547">Nucleotide-binding</keyword>
<sequence length="834" mass="94320">MKETENLTPMMKQYWEAKRKLPPDVLLLFRLGDFFELFLEDAKEGAKILNLVLTQRQGVPMCGVPVENIEGYIGKLVKAGKRVAICDQMEQPKPGQLVKRQIVRIVSPGSNGYGSFLHPKEHQFCMGLFPWRNKLGISFIDITTGLFLAGQLDTNKEFFEMVVRYKPVEIIVPEGVDFPFIRRDAQGKEALEGPVQDCFIHRYFSWAFSYEEAKSFLLNHFKVSSLEGYGLGEMPAAVCSAGALLRYFGEELHQSLSHIVKILQIVPQHILWIDAIAQKTLEINHTQSKSGKSLFEAIDRTVTPGGGRLLRRWLSEPSNQLSVIEERQQAISFWLNNPNKRKELREILEKIGDLERLLSKVSQGYVNPRELSSIKESLRQLPVVKALLSSLDEGLICRLCEDIALENELVEELEKALEENPPFSTKEGGIIKKGYCPALDELKEMSEQGKKWLIDFEQKEREKTGIKTLKIKYNQVFGYLIEVSHSQSKWVPQHYERRQTLANVERFITPELKEIELKILGSKNRAIELEQNLFEVLKEKIASRIPSIQKTMEAINKLDVLTSLADLAQERNYCKPTMVDEPVIEIEEGRHPIVEQCMASGDFVPNSTYLGPDQRILLITGPNMAGKSTYIRQVALLSLLAHTGSFIPAKKAKIGLLDRIFTRIGSNDDLAMGQSTFLVEMNETANILHNATSRSLVILDEVGRGTSTFDGLSLAWAIVEELYKTNRSLSLFATHYHELAKLADIYPEIKNYSMAVAERGGNVVFLRKVVKGSTDKSYGIQVAKLAGIPDRVIEKAKKILSMMESGQKKKSPSKKIKDSLDGPSLFPYLFDQEQ</sequence>
<dbReference type="PANTHER" id="PTHR11361:SF34">
    <property type="entry name" value="DNA MISMATCH REPAIR PROTEIN MSH1, MITOCHONDRIAL"/>
    <property type="match status" value="1"/>
</dbReference>
<keyword evidence="4 9" id="KW-0227">DNA damage</keyword>
<dbReference type="SMART" id="SM00534">
    <property type="entry name" value="MUTSac"/>
    <property type="match status" value="1"/>
</dbReference>
<reference evidence="13 14" key="1">
    <citation type="submission" date="2020-12" db="EMBL/GenBank/DDBJ databases">
        <authorList>
            <person name="Awala S.I."/>
            <person name="Gwak J.-H."/>
            <person name="Kim S.-J."/>
            <person name="Rhee S.-K."/>
        </authorList>
    </citation>
    <scope>NUCLEOTIDE SEQUENCE [LARGE SCALE GENOMIC DNA]</scope>
    <source>
        <strain evidence="13 14">IT5</strain>
    </source>
</reference>
<dbReference type="Gene3D" id="3.40.50.300">
    <property type="entry name" value="P-loop containing nucleotide triphosphate hydrolases"/>
    <property type="match status" value="1"/>
</dbReference>
<evidence type="ECO:0000256" key="5">
    <source>
        <dbReference type="ARBA" id="ARBA00022840"/>
    </source>
</evidence>
<dbReference type="PIRSF" id="PIRSF037677">
    <property type="entry name" value="DNA_mis_repair_Msh6"/>
    <property type="match status" value="1"/>
</dbReference>
<dbReference type="PROSITE" id="PS00486">
    <property type="entry name" value="DNA_MISMATCH_REPAIR_2"/>
    <property type="match status" value="1"/>
</dbReference>
<evidence type="ECO:0000256" key="8">
    <source>
        <dbReference type="ARBA" id="ARBA00024647"/>
    </source>
</evidence>
<keyword evidence="6 9" id="KW-0238">DNA-binding</keyword>
<dbReference type="Pfam" id="PF05188">
    <property type="entry name" value="MutS_II"/>
    <property type="match status" value="1"/>
</dbReference>
<dbReference type="SUPFAM" id="SSF53150">
    <property type="entry name" value="DNA repair protein MutS, domain II"/>
    <property type="match status" value="1"/>
</dbReference>
<dbReference type="InterPro" id="IPR007860">
    <property type="entry name" value="DNA_mmatch_repair_MutS_con_dom"/>
</dbReference>
<dbReference type="Proteomes" id="UP000663088">
    <property type="component" value="Chromosome"/>
</dbReference>
<comment type="similarity">
    <text evidence="1 9 10">Belongs to the DNA mismatch repair MutS family.</text>
</comment>
<dbReference type="InterPro" id="IPR007695">
    <property type="entry name" value="DNA_mismatch_repair_MutS-lik_N"/>
</dbReference>
<evidence type="ECO:0000259" key="12">
    <source>
        <dbReference type="PROSITE" id="PS00486"/>
    </source>
</evidence>
<dbReference type="NCBIfam" id="NF003810">
    <property type="entry name" value="PRK05399.1"/>
    <property type="match status" value="1"/>
</dbReference>
<evidence type="ECO:0000313" key="14">
    <source>
        <dbReference type="Proteomes" id="UP000663088"/>
    </source>
</evidence>
<dbReference type="InterPro" id="IPR000432">
    <property type="entry name" value="DNA_mismatch_repair_MutS_C"/>
</dbReference>
<feature type="region of interest" description="Disordered" evidence="11">
    <location>
        <begin position="803"/>
        <end position="834"/>
    </location>
</feature>
<dbReference type="Pfam" id="PF05190">
    <property type="entry name" value="MutS_IV"/>
    <property type="match status" value="1"/>
</dbReference>
<evidence type="ECO:0000256" key="2">
    <source>
        <dbReference type="ARBA" id="ARBA00021982"/>
    </source>
</evidence>
<dbReference type="InterPro" id="IPR005748">
    <property type="entry name" value="DNA_mismatch_repair_MutS"/>
</dbReference>
<gene>
    <name evidence="9 13" type="primary">mutS</name>
    <name evidence="13" type="ORF">EM20IM_05970</name>
</gene>
<keyword evidence="5 9" id="KW-0067">ATP-binding</keyword>
<protein>
    <recommendedName>
        <fullName evidence="2 9">DNA mismatch repair protein MutS</fullName>
    </recommendedName>
</protein>
<dbReference type="Pfam" id="PF01624">
    <property type="entry name" value="MutS_I"/>
    <property type="match status" value="1"/>
</dbReference>
<dbReference type="SMART" id="SM00533">
    <property type="entry name" value="MUTSd"/>
    <property type="match status" value="1"/>
</dbReference>
<organism evidence="13 14">
    <name type="scientific">Candidatus Methylacidiphilum infernorum</name>
    <dbReference type="NCBI Taxonomy" id="511746"/>
    <lineage>
        <taxon>Bacteria</taxon>
        <taxon>Pseudomonadati</taxon>
        <taxon>Verrucomicrobiota</taxon>
        <taxon>Methylacidiphilae</taxon>
        <taxon>Methylacidiphilales</taxon>
        <taxon>Methylacidiphilaceae</taxon>
        <taxon>Methylacidiphilum (ex Ratnadevi et al. 2023)</taxon>
    </lineage>
</organism>
<evidence type="ECO:0000256" key="10">
    <source>
        <dbReference type="RuleBase" id="RU003756"/>
    </source>
</evidence>
<dbReference type="NCBIfam" id="TIGR01070">
    <property type="entry name" value="mutS1"/>
    <property type="match status" value="1"/>
</dbReference>